<evidence type="ECO:0000313" key="1">
    <source>
        <dbReference type="EMBL" id="RNM12231.1"/>
    </source>
</evidence>
<dbReference type="InterPro" id="IPR007351">
    <property type="entry name" value="YjbR"/>
</dbReference>
<accession>A0A3N0GIH1</accession>
<sequence length="133" mass="14554">MTGADLHWFAWSVALDLPGVAQSRPFGPDYEVFKVGGKVFVMTTVVRGTPIVTLKCEPEHAVALRQQFGTITAGYHMNKRHWTSVAAGAGVSRGLVEELVRNAYLLVVDRLPRAKRPDLPSARNLHESSPTSS</sequence>
<protein>
    <submittedName>
        <fullName evidence="1">MmcQ/YjbR family DNA-binding protein</fullName>
    </submittedName>
</protein>
<dbReference type="Proteomes" id="UP000279994">
    <property type="component" value="Unassembled WGS sequence"/>
</dbReference>
<dbReference type="Gene3D" id="3.90.1150.30">
    <property type="match status" value="1"/>
</dbReference>
<keyword evidence="1" id="KW-0238">DNA-binding</keyword>
<dbReference type="AlphaFoldDB" id="A0A3N0GIH1"/>
<evidence type="ECO:0000313" key="2">
    <source>
        <dbReference type="Proteomes" id="UP000279994"/>
    </source>
</evidence>
<gene>
    <name evidence="1" type="ORF">EFL26_19620</name>
</gene>
<dbReference type="EMBL" id="RJSF01000046">
    <property type="protein sequence ID" value="RNM12231.1"/>
    <property type="molecule type" value="Genomic_DNA"/>
</dbReference>
<dbReference type="InterPro" id="IPR038056">
    <property type="entry name" value="YjbR-like_sf"/>
</dbReference>
<reference evidence="1 2" key="1">
    <citation type="submission" date="2018-11" db="EMBL/GenBank/DDBJ databases">
        <authorList>
            <person name="Li F."/>
        </authorList>
    </citation>
    <scope>NUCLEOTIDE SEQUENCE [LARGE SCALE GENOMIC DNA]</scope>
    <source>
        <strain evidence="1 2">Gsoil 818</strain>
    </source>
</reference>
<comment type="caution">
    <text evidence="1">The sequence shown here is derived from an EMBL/GenBank/DDBJ whole genome shotgun (WGS) entry which is preliminary data.</text>
</comment>
<dbReference type="SUPFAM" id="SSF142906">
    <property type="entry name" value="YjbR-like"/>
    <property type="match status" value="1"/>
</dbReference>
<dbReference type="PANTHER" id="PTHR35145">
    <property type="entry name" value="CYTOPLASMIC PROTEIN-RELATED"/>
    <property type="match status" value="1"/>
</dbReference>
<dbReference type="Pfam" id="PF04237">
    <property type="entry name" value="YjbR"/>
    <property type="match status" value="1"/>
</dbReference>
<organism evidence="1 2">
    <name type="scientific">Nocardioides pocheonensis</name>
    <dbReference type="NCBI Taxonomy" id="661485"/>
    <lineage>
        <taxon>Bacteria</taxon>
        <taxon>Bacillati</taxon>
        <taxon>Actinomycetota</taxon>
        <taxon>Actinomycetes</taxon>
        <taxon>Propionibacteriales</taxon>
        <taxon>Nocardioidaceae</taxon>
        <taxon>Nocardioides</taxon>
    </lineage>
</organism>
<proteinExistence type="predicted"/>
<dbReference type="OrthoDB" id="3194910at2"/>
<dbReference type="InterPro" id="IPR058532">
    <property type="entry name" value="YjbR/MT2646/Rv2570-like"/>
</dbReference>
<dbReference type="GO" id="GO:0003677">
    <property type="term" value="F:DNA binding"/>
    <property type="evidence" value="ECO:0007669"/>
    <property type="project" value="UniProtKB-KW"/>
</dbReference>
<keyword evidence="2" id="KW-1185">Reference proteome</keyword>
<name>A0A3N0GIH1_9ACTN</name>
<dbReference type="PANTHER" id="PTHR35145:SF1">
    <property type="entry name" value="CYTOPLASMIC PROTEIN"/>
    <property type="match status" value="1"/>
</dbReference>